<dbReference type="NCBIfam" id="TIGR02144">
    <property type="entry name" value="LysX_arch"/>
    <property type="match status" value="1"/>
</dbReference>
<keyword evidence="14" id="KW-1185">Reference proteome</keyword>
<dbReference type="InterPro" id="IPR016185">
    <property type="entry name" value="PreATP-grasp_dom_sf"/>
</dbReference>
<evidence type="ECO:0000313" key="14">
    <source>
        <dbReference type="Proteomes" id="UP000005867"/>
    </source>
</evidence>
<feature type="transmembrane region" description="Helical" evidence="11">
    <location>
        <begin position="6"/>
        <end position="24"/>
    </location>
</feature>
<dbReference type="EMBL" id="CP003098">
    <property type="protein sequence ID" value="AET33992.1"/>
    <property type="molecule type" value="Genomic_DNA"/>
</dbReference>
<evidence type="ECO:0000256" key="9">
    <source>
        <dbReference type="ARBA" id="ARBA00029440"/>
    </source>
</evidence>
<evidence type="ECO:0000256" key="8">
    <source>
        <dbReference type="ARBA" id="ARBA00022842"/>
    </source>
</evidence>
<dbReference type="PROSITE" id="PS50975">
    <property type="entry name" value="ATP_GRASP"/>
    <property type="match status" value="1"/>
</dbReference>
<keyword evidence="11" id="KW-0472">Membrane</keyword>
<sequence length="306" mass="33818">MYLSVWIYISPVWSIWVIGVRFIYRLVLPLHGEIDFVYDVARLDEKLLLAELRNLGLRVRAVNIEEVVAPDGLGEVGVIRVAARSRVIPTAFTYESRGGVAINSATSLVLSHDKYLTYLSLLKAGVPTPATYLVFGGEAAVAVAEKLNYPVIVKPTDGSWGRFVNLVKSAEDLRSLVLQKWGMDSHMHLFLVQEYVEKPGRDIRVTVVGDRAVAAIYRISQGDWRTNTARGGRAEPVRIDPELEDVAVRASRAVGTLYSGVDVVESERGYMVLEVNGIPEFKNVQRVTGVNVAGEIAKLVAEVARR</sequence>
<dbReference type="STRING" id="1104324.P186_2608"/>
<evidence type="ECO:0000256" key="5">
    <source>
        <dbReference type="ARBA" id="ARBA00022723"/>
    </source>
</evidence>
<dbReference type="Pfam" id="PF08443">
    <property type="entry name" value="RimK"/>
    <property type="match status" value="1"/>
</dbReference>
<comment type="cofactor">
    <cofactor evidence="1">
        <name>Mg(2+)</name>
        <dbReference type="ChEBI" id="CHEBI:18420"/>
    </cofactor>
</comment>
<dbReference type="Gene3D" id="3.30.470.20">
    <property type="entry name" value="ATP-grasp fold, B domain"/>
    <property type="match status" value="1"/>
</dbReference>
<dbReference type="InterPro" id="IPR013651">
    <property type="entry name" value="ATP-grasp_RimK-type"/>
</dbReference>
<comment type="similarity">
    <text evidence="2">Belongs to the RimK family. LysX subfamily.</text>
</comment>
<keyword evidence="6 10" id="KW-0547">Nucleotide-binding</keyword>
<accession>G7VDL3</accession>
<keyword evidence="8" id="KW-0460">Magnesium</keyword>
<dbReference type="HOGENOM" id="CLU_054353_2_1_2"/>
<dbReference type="AlphaFoldDB" id="G7VDL3"/>
<dbReference type="GO" id="GO:0005524">
    <property type="term" value="F:ATP binding"/>
    <property type="evidence" value="ECO:0007669"/>
    <property type="project" value="UniProtKB-UniRule"/>
</dbReference>
<dbReference type="RefSeq" id="WP_014289817.1">
    <property type="nucleotide sequence ID" value="NC_016645.1"/>
</dbReference>
<dbReference type="InterPro" id="IPR011761">
    <property type="entry name" value="ATP-grasp"/>
</dbReference>
<dbReference type="GO" id="GO:0009085">
    <property type="term" value="P:lysine biosynthetic process"/>
    <property type="evidence" value="ECO:0007669"/>
    <property type="project" value="InterPro"/>
</dbReference>
<dbReference type="InterPro" id="IPR004666">
    <property type="entry name" value="Rp_bS6_RimK/Lys_biosynth_LsyX"/>
</dbReference>
<evidence type="ECO:0000256" key="6">
    <source>
        <dbReference type="ARBA" id="ARBA00022741"/>
    </source>
</evidence>
<dbReference type="FunFam" id="3.30.470.20:FF:000058">
    <property type="entry name" value="Alpha-aminoadipate--LysW ligase LysX protein"/>
    <property type="match status" value="1"/>
</dbReference>
<keyword evidence="5" id="KW-0479">Metal-binding</keyword>
<reference evidence="13 14" key="1">
    <citation type="journal article" date="2012" name="J. Bacteriol.">
        <title>Complete genome sequence of strain 1860, a crenarchaeon of the genus pyrobaculum able to grow with various electron acceptors.</title>
        <authorList>
            <person name="Mardanov A.V."/>
            <person name="Gumerov V.M."/>
            <person name="Slobodkina G.B."/>
            <person name="Beletsky A.V."/>
            <person name="Bonch-Osmolovskaya E.A."/>
            <person name="Ravin N.V."/>
            <person name="Skryabin K.G."/>
        </authorList>
    </citation>
    <scope>NUCLEOTIDE SEQUENCE [LARGE SCALE GENOMIC DNA]</scope>
    <source>
        <strain evidence="13 14">1860</strain>
    </source>
</reference>
<evidence type="ECO:0000256" key="3">
    <source>
        <dbReference type="ARBA" id="ARBA00022598"/>
    </source>
</evidence>
<comment type="pathway">
    <text evidence="9">Amino-acid biosynthesis.</text>
</comment>
<keyword evidence="11" id="KW-1133">Transmembrane helix</keyword>
<dbReference type="GO" id="GO:0046872">
    <property type="term" value="F:metal ion binding"/>
    <property type="evidence" value="ECO:0007669"/>
    <property type="project" value="UniProtKB-KW"/>
</dbReference>
<dbReference type="Proteomes" id="UP000005867">
    <property type="component" value="Chromosome"/>
</dbReference>
<dbReference type="BioCyc" id="PSP1104324:GJSN-2552-MONOMER"/>
<keyword evidence="4" id="KW-0028">Amino-acid biosynthesis</keyword>
<keyword evidence="3" id="KW-0436">Ligase</keyword>
<keyword evidence="11" id="KW-0812">Transmembrane</keyword>
<name>G7VDL3_9CREN</name>
<dbReference type="NCBIfam" id="TIGR00768">
    <property type="entry name" value="rimK_fam"/>
    <property type="match status" value="1"/>
</dbReference>
<dbReference type="OrthoDB" id="33241at2157"/>
<dbReference type="PANTHER" id="PTHR21621">
    <property type="entry name" value="RIBOSOMAL PROTEIN S6 MODIFICATION PROTEIN"/>
    <property type="match status" value="1"/>
</dbReference>
<organism evidence="13 14">
    <name type="scientific">Pyrobaculum ferrireducens</name>
    <dbReference type="NCBI Taxonomy" id="1104324"/>
    <lineage>
        <taxon>Archaea</taxon>
        <taxon>Thermoproteota</taxon>
        <taxon>Thermoprotei</taxon>
        <taxon>Thermoproteales</taxon>
        <taxon>Thermoproteaceae</taxon>
        <taxon>Pyrobaculum</taxon>
    </lineage>
</organism>
<evidence type="ECO:0000256" key="7">
    <source>
        <dbReference type="ARBA" id="ARBA00022840"/>
    </source>
</evidence>
<evidence type="ECO:0000259" key="12">
    <source>
        <dbReference type="PROSITE" id="PS50975"/>
    </source>
</evidence>
<dbReference type="GO" id="GO:0005737">
    <property type="term" value="C:cytoplasm"/>
    <property type="evidence" value="ECO:0007669"/>
    <property type="project" value="TreeGrafter"/>
</dbReference>
<dbReference type="InterPro" id="IPR011870">
    <property type="entry name" value="LysX_arch"/>
</dbReference>
<keyword evidence="7 10" id="KW-0067">ATP-binding</keyword>
<protein>
    <submittedName>
        <fullName evidence="13">Lysine biosynthesis enzyme LysX</fullName>
    </submittedName>
</protein>
<evidence type="ECO:0000256" key="10">
    <source>
        <dbReference type="PROSITE-ProRule" id="PRU00409"/>
    </source>
</evidence>
<dbReference type="GO" id="GO:0043774">
    <property type="term" value="F:coenzyme F420-2 alpha-glutamyl ligase activity"/>
    <property type="evidence" value="ECO:0007669"/>
    <property type="project" value="TreeGrafter"/>
</dbReference>
<dbReference type="KEGG" id="pyr:P186_2608"/>
<evidence type="ECO:0000256" key="4">
    <source>
        <dbReference type="ARBA" id="ARBA00022605"/>
    </source>
</evidence>
<proteinExistence type="inferred from homology"/>
<dbReference type="eggNOG" id="arCOG01589">
    <property type="taxonomic scope" value="Archaea"/>
</dbReference>
<dbReference type="InterPro" id="IPR013815">
    <property type="entry name" value="ATP_grasp_subdomain_1"/>
</dbReference>
<feature type="domain" description="ATP-grasp" evidence="12">
    <location>
        <begin position="118"/>
        <end position="301"/>
    </location>
</feature>
<dbReference type="Gene3D" id="3.40.50.20">
    <property type="match status" value="1"/>
</dbReference>
<evidence type="ECO:0000256" key="1">
    <source>
        <dbReference type="ARBA" id="ARBA00001946"/>
    </source>
</evidence>
<dbReference type="SUPFAM" id="SSF56059">
    <property type="entry name" value="Glutathione synthetase ATP-binding domain-like"/>
    <property type="match status" value="1"/>
</dbReference>
<gene>
    <name evidence="13" type="ORF">P186_2608</name>
</gene>
<dbReference type="PANTHER" id="PTHR21621:SF2">
    <property type="entry name" value="COENZYME GAMMA-F420-2:ALPHA-L-GLUTAMATE LIGASE"/>
    <property type="match status" value="1"/>
</dbReference>
<dbReference type="GeneID" id="11594209"/>
<evidence type="ECO:0000313" key="13">
    <source>
        <dbReference type="EMBL" id="AET33992.1"/>
    </source>
</evidence>
<dbReference type="SUPFAM" id="SSF52440">
    <property type="entry name" value="PreATP-grasp domain"/>
    <property type="match status" value="1"/>
</dbReference>
<dbReference type="Gene3D" id="3.30.1490.20">
    <property type="entry name" value="ATP-grasp fold, A domain"/>
    <property type="match status" value="1"/>
</dbReference>
<evidence type="ECO:0000256" key="11">
    <source>
        <dbReference type="SAM" id="Phobius"/>
    </source>
</evidence>
<evidence type="ECO:0000256" key="2">
    <source>
        <dbReference type="ARBA" id="ARBA00006239"/>
    </source>
</evidence>